<dbReference type="KEGG" id="pbf:CFX0092_A3309"/>
<dbReference type="EMBL" id="LN890655">
    <property type="protein sequence ID" value="CUS05187.2"/>
    <property type="molecule type" value="Genomic_DNA"/>
</dbReference>
<dbReference type="Pfam" id="PF05635">
    <property type="entry name" value="23S_rRNA_IVP"/>
    <property type="match status" value="1"/>
</dbReference>
<dbReference type="InterPro" id="IPR036583">
    <property type="entry name" value="23S_rRNA_IVS_sf"/>
</dbReference>
<sequence>MAFDAAMRIFEMSKAFPPEERYSLTDQIRRSSRSVAANVAEAWRKRRYDAAFVQRLSHSEAEAAETQVWLEFAVKCGYLDRDQARELYTTYDHILGKLVHMINNPEPWLLLGPNSTNKSS</sequence>
<dbReference type="InterPro" id="IPR012657">
    <property type="entry name" value="23S_rRNA-intervening_sequence"/>
</dbReference>
<dbReference type="SUPFAM" id="SSF158446">
    <property type="entry name" value="IVS-encoded protein-like"/>
    <property type="match status" value="1"/>
</dbReference>
<dbReference type="AlphaFoldDB" id="A0A170PJ09"/>
<organism evidence="1 2">
    <name type="scientific">Candidatus Promineifilum breve</name>
    <dbReference type="NCBI Taxonomy" id="1806508"/>
    <lineage>
        <taxon>Bacteria</taxon>
        <taxon>Bacillati</taxon>
        <taxon>Chloroflexota</taxon>
        <taxon>Ardenticatenia</taxon>
        <taxon>Candidatus Promineifilales</taxon>
        <taxon>Candidatus Promineifilaceae</taxon>
        <taxon>Candidatus Promineifilum</taxon>
    </lineage>
</organism>
<accession>A0A170PJ09</accession>
<name>A0A170PJ09_9CHLR</name>
<keyword evidence="1" id="KW-0689">Ribosomal protein</keyword>
<dbReference type="PANTHER" id="PTHR38471:SF2">
    <property type="entry name" value="FOUR HELIX BUNDLE PROTEIN"/>
    <property type="match status" value="1"/>
</dbReference>
<dbReference type="PANTHER" id="PTHR38471">
    <property type="entry name" value="FOUR HELIX BUNDLE PROTEIN"/>
    <property type="match status" value="1"/>
</dbReference>
<gene>
    <name evidence="1" type="ORF">CFX0092_A3309</name>
</gene>
<dbReference type="Gene3D" id="1.20.1440.60">
    <property type="entry name" value="23S rRNA-intervening sequence"/>
    <property type="match status" value="1"/>
</dbReference>
<dbReference type="CDD" id="cd16377">
    <property type="entry name" value="23S_rRNA_IVP_like"/>
    <property type="match status" value="1"/>
</dbReference>
<proteinExistence type="predicted"/>
<protein>
    <submittedName>
        <fullName evidence="1">S23 ribosomal protein</fullName>
    </submittedName>
</protein>
<dbReference type="Proteomes" id="UP000215027">
    <property type="component" value="Chromosome I"/>
</dbReference>
<keyword evidence="1" id="KW-0687">Ribonucleoprotein</keyword>
<evidence type="ECO:0000313" key="2">
    <source>
        <dbReference type="Proteomes" id="UP000215027"/>
    </source>
</evidence>
<keyword evidence="2" id="KW-1185">Reference proteome</keyword>
<reference evidence="1" key="1">
    <citation type="submission" date="2016-01" db="EMBL/GenBank/DDBJ databases">
        <authorList>
            <person name="Mcilroy J.S."/>
            <person name="Karst M S."/>
            <person name="Albertsen M."/>
        </authorList>
    </citation>
    <scope>NUCLEOTIDE SEQUENCE</scope>
    <source>
        <strain evidence="1">Cfx-K</strain>
    </source>
</reference>
<dbReference type="NCBIfam" id="TIGR02436">
    <property type="entry name" value="four helix bundle protein"/>
    <property type="match status" value="1"/>
</dbReference>
<dbReference type="GO" id="GO:0005840">
    <property type="term" value="C:ribosome"/>
    <property type="evidence" value="ECO:0007669"/>
    <property type="project" value="UniProtKB-KW"/>
</dbReference>
<evidence type="ECO:0000313" key="1">
    <source>
        <dbReference type="EMBL" id="CUS05187.2"/>
    </source>
</evidence>